<dbReference type="EMBL" id="JAGINY010000001">
    <property type="protein sequence ID" value="MBP2333080.1"/>
    <property type="molecule type" value="Genomic_DNA"/>
</dbReference>
<organism evidence="1 2">
    <name type="scientific">Corynebacterium freneyi</name>
    <dbReference type="NCBI Taxonomy" id="134034"/>
    <lineage>
        <taxon>Bacteria</taxon>
        <taxon>Bacillati</taxon>
        <taxon>Actinomycetota</taxon>
        <taxon>Actinomycetes</taxon>
        <taxon>Mycobacteriales</taxon>
        <taxon>Corynebacteriaceae</taxon>
        <taxon>Corynebacterium</taxon>
    </lineage>
</organism>
<evidence type="ECO:0000313" key="2">
    <source>
        <dbReference type="Proteomes" id="UP001519305"/>
    </source>
</evidence>
<proteinExistence type="predicted"/>
<keyword evidence="2" id="KW-1185">Reference proteome</keyword>
<dbReference type="Proteomes" id="UP001519305">
    <property type="component" value="Unassembled WGS sequence"/>
</dbReference>
<gene>
    <name evidence="1" type="ORF">JOF33_001779</name>
</gene>
<accession>A0ABS4U971</accession>
<dbReference type="RefSeq" id="WP_209653661.1">
    <property type="nucleotide sequence ID" value="NZ_CP047357.1"/>
</dbReference>
<name>A0ABS4U971_9CORY</name>
<evidence type="ECO:0000313" key="1">
    <source>
        <dbReference type="EMBL" id="MBP2333080.1"/>
    </source>
</evidence>
<sequence>MGRKIREGHHALRARSRGDALRKLGNPLPGTFVRVEPQLAVYAATVFPLAAAAFSDDQVDAVLHAVLPHRADWQIIRKQGGAIREVRIALQDGSYHRARPGDVLITTSNRDRFAVLPPEVAATLLTRTPITS</sequence>
<protein>
    <submittedName>
        <fullName evidence="1">Uncharacterized protein</fullName>
    </submittedName>
</protein>
<reference evidence="1 2" key="1">
    <citation type="submission" date="2021-03" db="EMBL/GenBank/DDBJ databases">
        <title>Sequencing the genomes of 1000 actinobacteria strains.</title>
        <authorList>
            <person name="Klenk H.-P."/>
        </authorList>
    </citation>
    <scope>NUCLEOTIDE SEQUENCE [LARGE SCALE GENOMIC DNA]</scope>
    <source>
        <strain evidence="1 2">DSM 44506</strain>
    </source>
</reference>
<comment type="caution">
    <text evidence="1">The sequence shown here is derived from an EMBL/GenBank/DDBJ whole genome shotgun (WGS) entry which is preliminary data.</text>
</comment>